<dbReference type="GeneID" id="112542530"/>
<dbReference type="GO" id="GO:0006508">
    <property type="term" value="P:proteolysis"/>
    <property type="evidence" value="ECO:0007669"/>
    <property type="project" value="UniProtKB-KW"/>
</dbReference>
<dbReference type="InterPro" id="IPR043504">
    <property type="entry name" value="Peptidase_S1_PA_chymotrypsin"/>
</dbReference>
<dbReference type="PRINTS" id="PR00722">
    <property type="entry name" value="CHYMOTRYPSIN"/>
</dbReference>
<proteinExistence type="inferred from homology"/>
<dbReference type="OMA" id="AHTWAQA"/>
<accession>A0A9F5J359</accession>
<keyword evidence="6 9" id="KW-0378">Hydrolase</keyword>
<dbReference type="InterPro" id="IPR001314">
    <property type="entry name" value="Peptidase_S1A"/>
</dbReference>
<dbReference type="GO" id="GO:0007340">
    <property type="term" value="P:acrosome reaction"/>
    <property type="evidence" value="ECO:0007669"/>
    <property type="project" value="TreeGrafter"/>
</dbReference>
<protein>
    <recommendedName>
        <fullName evidence="4">Acrosin</fullName>
        <ecNumber evidence="3">3.4.21.10</ecNumber>
    </recommendedName>
</protein>
<dbReference type="PROSITE" id="PS50240">
    <property type="entry name" value="TRYPSIN_DOM"/>
    <property type="match status" value="1"/>
</dbReference>
<dbReference type="PROSITE" id="PS00134">
    <property type="entry name" value="TRYPSIN_HIS"/>
    <property type="match status" value="1"/>
</dbReference>
<evidence type="ECO:0000313" key="11">
    <source>
        <dbReference type="Proteomes" id="UP000695026"/>
    </source>
</evidence>
<name>A0A9F5J359_PYTBI</name>
<dbReference type="SUPFAM" id="SSF50494">
    <property type="entry name" value="Trypsin-like serine proteases"/>
    <property type="match status" value="1"/>
</dbReference>
<evidence type="ECO:0000256" key="7">
    <source>
        <dbReference type="ARBA" id="ARBA00022825"/>
    </source>
</evidence>
<dbReference type="InterPro" id="IPR033116">
    <property type="entry name" value="TRYPSIN_SER"/>
</dbReference>
<dbReference type="PANTHER" id="PTHR24252:SF8">
    <property type="entry name" value="ACROSIN"/>
    <property type="match status" value="1"/>
</dbReference>
<dbReference type="RefSeq" id="XP_025031437.1">
    <property type="nucleotide sequence ID" value="XM_025175669.1"/>
</dbReference>
<dbReference type="InterPro" id="IPR009003">
    <property type="entry name" value="Peptidase_S1_PA"/>
</dbReference>
<evidence type="ECO:0000256" key="1">
    <source>
        <dbReference type="ARBA" id="ARBA00001656"/>
    </source>
</evidence>
<dbReference type="GO" id="GO:0004252">
    <property type="term" value="F:serine-type endopeptidase activity"/>
    <property type="evidence" value="ECO:0007669"/>
    <property type="project" value="InterPro"/>
</dbReference>
<dbReference type="PANTHER" id="PTHR24252">
    <property type="entry name" value="ACROSIN-RELATED"/>
    <property type="match status" value="1"/>
</dbReference>
<evidence type="ECO:0000313" key="12">
    <source>
        <dbReference type="RefSeq" id="XP_025031437.1"/>
    </source>
</evidence>
<keyword evidence="5 9" id="KW-0645">Protease</keyword>
<evidence type="ECO:0000256" key="9">
    <source>
        <dbReference type="RuleBase" id="RU363034"/>
    </source>
</evidence>
<dbReference type="CDD" id="cd00190">
    <property type="entry name" value="Tryp_SPc"/>
    <property type="match status" value="1"/>
</dbReference>
<keyword evidence="8" id="KW-1015">Disulfide bond</keyword>
<dbReference type="InterPro" id="IPR001254">
    <property type="entry name" value="Trypsin_dom"/>
</dbReference>
<dbReference type="OrthoDB" id="9028152at2759"/>
<dbReference type="InterPro" id="IPR018114">
    <property type="entry name" value="TRYPSIN_HIS"/>
</dbReference>
<reference evidence="12" key="1">
    <citation type="submission" date="2025-08" db="UniProtKB">
        <authorList>
            <consortium name="RefSeq"/>
        </authorList>
    </citation>
    <scope>IDENTIFICATION</scope>
    <source>
        <tissue evidence="12">Liver</tissue>
    </source>
</reference>
<dbReference type="GO" id="GO:0005576">
    <property type="term" value="C:extracellular region"/>
    <property type="evidence" value="ECO:0007669"/>
    <property type="project" value="UniProtKB-ARBA"/>
</dbReference>
<dbReference type="GO" id="GO:0035821">
    <property type="term" value="P:modulation of process of another organism"/>
    <property type="evidence" value="ECO:0007669"/>
    <property type="project" value="UniProtKB-ARBA"/>
</dbReference>
<comment type="similarity">
    <text evidence="2">Belongs to the peptidase S1 family. Snake venom subfamily.</text>
</comment>
<sequence>MSQLKLAPGATLSAKESSCDGVCGRRPLAGSHSLLRVVGGRDALPGTWPWQVSFQLPTRQGFVNTCGGTLLSSRWVLSAAHCFQIEEEIPWYKVVLGINRISSPGPDAQKSLIKRVINHQLYQNELNKTGGGIKHDISLVELAEPVSCSDYIQPACLPDKSVTVSKLVQCSISGWGTMEVKTKRQPDVLQEGVVKLIPHQTCSSKFWWNTRIRAENLCAGHEKGDITTCQGDSGGPLMCREERSERYWVVGVTSWGPQDCVGLQKPGVFTATQHYVDWITRMTKENLFQASHQPLLAQASTFPSAHTWAQASTLPSAHTWAQASTLPSAHTWAQASTLPSAHTWAQASTLPSAHTWAQASTLPSAHTWAQASTLPSAHTWAQASTLPSAHTWAQASTLPSAHTWAQASTLPSAHTWAQASTFPSAHTWAQASSCDEAHTMEHVSRDKMGHQKNLSCSSSLDRACDMGSHTTFLDKSQKTVS</sequence>
<keyword evidence="11" id="KW-1185">Reference proteome</keyword>
<evidence type="ECO:0000256" key="2">
    <source>
        <dbReference type="ARBA" id="ARBA00009228"/>
    </source>
</evidence>
<dbReference type="FunFam" id="2.40.10.10:FF:000003">
    <property type="entry name" value="Transmembrane serine protease 3"/>
    <property type="match status" value="1"/>
</dbReference>
<gene>
    <name evidence="12" type="primary">LOC112542530</name>
</gene>
<evidence type="ECO:0000256" key="3">
    <source>
        <dbReference type="ARBA" id="ARBA00012050"/>
    </source>
</evidence>
<comment type="catalytic activity">
    <reaction evidence="1">
        <text>Preferential cleavage: Arg-|-Xaa, Lys-|-Xaa.</text>
        <dbReference type="EC" id="3.4.21.10"/>
    </reaction>
</comment>
<dbReference type="AlphaFoldDB" id="A0A9F5J359"/>
<dbReference type="PROSITE" id="PS00135">
    <property type="entry name" value="TRYPSIN_SER"/>
    <property type="match status" value="1"/>
</dbReference>
<evidence type="ECO:0000256" key="4">
    <source>
        <dbReference type="ARBA" id="ARBA00017161"/>
    </source>
</evidence>
<evidence type="ECO:0000256" key="8">
    <source>
        <dbReference type="ARBA" id="ARBA00023157"/>
    </source>
</evidence>
<evidence type="ECO:0000256" key="6">
    <source>
        <dbReference type="ARBA" id="ARBA00022801"/>
    </source>
</evidence>
<dbReference type="Gene3D" id="2.40.10.10">
    <property type="entry name" value="Trypsin-like serine proteases"/>
    <property type="match status" value="2"/>
</dbReference>
<keyword evidence="7 9" id="KW-0720">Serine protease</keyword>
<organism evidence="11 12">
    <name type="scientific">Python bivittatus</name>
    <name type="common">Burmese python</name>
    <name type="synonym">Python molurus bivittatus</name>
    <dbReference type="NCBI Taxonomy" id="176946"/>
    <lineage>
        <taxon>Eukaryota</taxon>
        <taxon>Metazoa</taxon>
        <taxon>Chordata</taxon>
        <taxon>Craniata</taxon>
        <taxon>Vertebrata</taxon>
        <taxon>Euteleostomi</taxon>
        <taxon>Lepidosauria</taxon>
        <taxon>Squamata</taxon>
        <taxon>Bifurcata</taxon>
        <taxon>Unidentata</taxon>
        <taxon>Episquamata</taxon>
        <taxon>Toxicofera</taxon>
        <taxon>Serpentes</taxon>
        <taxon>Henophidia</taxon>
        <taxon>Pythonidae</taxon>
        <taxon>Python</taxon>
    </lineage>
</organism>
<evidence type="ECO:0000256" key="5">
    <source>
        <dbReference type="ARBA" id="ARBA00022670"/>
    </source>
</evidence>
<dbReference type="Pfam" id="PF00089">
    <property type="entry name" value="Trypsin"/>
    <property type="match status" value="1"/>
</dbReference>
<dbReference type="Proteomes" id="UP000695026">
    <property type="component" value="Unplaced"/>
</dbReference>
<feature type="domain" description="Peptidase S1" evidence="10">
    <location>
        <begin position="37"/>
        <end position="284"/>
    </location>
</feature>
<dbReference type="SMART" id="SM00020">
    <property type="entry name" value="Tryp_SPc"/>
    <property type="match status" value="1"/>
</dbReference>
<evidence type="ECO:0000259" key="10">
    <source>
        <dbReference type="PROSITE" id="PS50240"/>
    </source>
</evidence>
<dbReference type="EC" id="3.4.21.10" evidence="3"/>
<dbReference type="KEGG" id="pbi:112542530"/>